<dbReference type="SUPFAM" id="SSF81606">
    <property type="entry name" value="PP2C-like"/>
    <property type="match status" value="1"/>
</dbReference>
<dbReference type="SMART" id="SM00332">
    <property type="entry name" value="PP2Cc"/>
    <property type="match status" value="1"/>
</dbReference>
<evidence type="ECO:0000256" key="4">
    <source>
        <dbReference type="RuleBase" id="RU003465"/>
    </source>
</evidence>
<dbReference type="EMBL" id="KB632387">
    <property type="protein sequence ID" value="ERL94350.1"/>
    <property type="molecule type" value="Genomic_DNA"/>
</dbReference>
<name>J3JVN6_DENPD</name>
<dbReference type="PANTHER" id="PTHR13832">
    <property type="entry name" value="PROTEIN PHOSPHATASE 2C"/>
    <property type="match status" value="1"/>
</dbReference>
<dbReference type="InterPro" id="IPR000222">
    <property type="entry name" value="PP2C_BS"/>
</dbReference>
<dbReference type="GO" id="GO:0005739">
    <property type="term" value="C:mitochondrion"/>
    <property type="evidence" value="ECO:0007669"/>
    <property type="project" value="TreeGrafter"/>
</dbReference>
<dbReference type="CDD" id="cd00143">
    <property type="entry name" value="PP2Cc"/>
    <property type="match status" value="1"/>
</dbReference>
<keyword evidence="2 4" id="KW-0378">Hydrolase</keyword>
<dbReference type="AlphaFoldDB" id="J3JVN6"/>
<dbReference type="EMBL" id="KB741231">
    <property type="protein sequence ID" value="ENN72249.1"/>
    <property type="molecule type" value="Genomic_DNA"/>
</dbReference>
<evidence type="ECO:0000313" key="8">
    <source>
        <dbReference type="EMBL" id="ERL94350.1"/>
    </source>
</evidence>
<dbReference type="HOGENOM" id="CLU_021928_0_0_1"/>
<dbReference type="InterPro" id="IPR015655">
    <property type="entry name" value="PP2C"/>
</dbReference>
<keyword evidence="10" id="KW-1185">Reference proteome</keyword>
<reference evidence="10 11" key="2">
    <citation type="journal article" date="2013" name="Genome Biol.">
        <title>Draft genome of the mountain pine beetle, Dendroctonus ponderosae Hopkins, a major forest pest.</title>
        <authorList>
            <person name="Keeling C.I."/>
            <person name="Yuen M.M."/>
            <person name="Liao N.Y."/>
            <person name="Docking T.R."/>
            <person name="Chan S.K."/>
            <person name="Taylor G.A."/>
            <person name="Palmquist D.L."/>
            <person name="Jackman S.D."/>
            <person name="Nguyen A."/>
            <person name="Li M."/>
            <person name="Henderson H."/>
            <person name="Janes J.K."/>
            <person name="Zhao Y."/>
            <person name="Pandoh P."/>
            <person name="Moore R."/>
            <person name="Sperling F.A."/>
            <person name="Huber D.P."/>
            <person name="Birol I."/>
            <person name="Jones S.J."/>
            <person name="Bohlmann J."/>
        </authorList>
    </citation>
    <scope>NUCLEOTIDE SEQUENCE</scope>
</reference>
<reference evidence="9" key="3">
    <citation type="submission" date="2024-08" db="UniProtKB">
        <authorList>
            <consortium name="EnsemblMetazoa"/>
        </authorList>
    </citation>
    <scope>IDENTIFICATION</scope>
</reference>
<comment type="similarity">
    <text evidence="4">Belongs to the PP2C family.</text>
</comment>
<dbReference type="Gene3D" id="3.60.40.10">
    <property type="entry name" value="PPM-type phosphatase domain"/>
    <property type="match status" value="1"/>
</dbReference>
<dbReference type="Pfam" id="PF00481">
    <property type="entry name" value="PP2C"/>
    <property type="match status" value="1"/>
</dbReference>
<dbReference type="Proteomes" id="UP000030742">
    <property type="component" value="Unassembled WGS sequence"/>
</dbReference>
<dbReference type="KEGG" id="dpa:109543276"/>
<protein>
    <recommendedName>
        <fullName evidence="5">PPM-type phosphatase domain-containing protein</fullName>
    </recommendedName>
</protein>
<dbReference type="EMBL" id="BT127304">
    <property type="protein sequence ID" value="AEE62266.1"/>
    <property type="molecule type" value="mRNA"/>
</dbReference>
<evidence type="ECO:0000313" key="7">
    <source>
        <dbReference type="EMBL" id="ENN72249.1"/>
    </source>
</evidence>
<dbReference type="GO" id="GO:0004741">
    <property type="term" value="F:[pyruvate dehydrogenase (acetyl-transferring)]-phosphatase activity"/>
    <property type="evidence" value="ECO:0007669"/>
    <property type="project" value="TreeGrafter"/>
</dbReference>
<keyword evidence="3 4" id="KW-0904">Protein phosphatase</keyword>
<dbReference type="InterPro" id="IPR036457">
    <property type="entry name" value="PPM-type-like_dom_sf"/>
</dbReference>
<dbReference type="OMA" id="GEQAMAP"/>
<sequence>MVVGCKSRQLFESGKHLTFSKRFSLRPSTSTLRFNNYSTVGLNSLSGKNRGAAVRWCDCKHLHYSKETSRSALTKLSPQEVDSILRANEYTHEFKEGSVKSYDSNQLPSNNPIEDTRSEASCLLTTGLLVGVFDGHGGGACAQVIAKRLFNYITACLLPHENLLQYVHSIAQPEHPDLLQSYNDKVQFVEDVRDIYKESFVQFVKELAEEECKQNFEMSRAIERAFLRLDEDLSKEAMPKDGKVNMKTLSVAMSGAVSCVAHIDGPHLHVAGVGDCCAVLGSLSETNSWIAKKLTEEHNTYNQMELDRIYSEHPAQEKQTVIKMDRLLGQLAPLRAMGDFRFKWSKEIMTNLVAKNFGTQMIPLNYHSPPYLTARPDVTYHKLTPRDKFLIIASDGLWDCLTPLQAIRLVGEHMKGKVTLHPLKLPRKNMKIAEINDMLLQRKEGLKIKPKDSNAATHIIRNALGGTEYGIDHSKISQLLTLPDDVVRVFRDDITVTIVYFDTEFLRHCPA</sequence>
<reference evidence="6" key="1">
    <citation type="journal article" date="2012" name="Insect Biochem. Mol. Biol.">
        <title>Transcriptome and full-length cDNA resources for the mountain pine beetle, Dendroctonus ponderosae Hopkins, a major insect pest of pine forests.</title>
        <authorList>
            <person name="Keeling C.I."/>
            <person name="Henderson H."/>
            <person name="Li M."/>
            <person name="Yuen M."/>
            <person name="Clark E.L."/>
            <person name="Fraser J.D."/>
            <person name="Huber D.P."/>
            <person name="Liao N.Y."/>
            <person name="Roderick Docking T."/>
            <person name="Birol I."/>
            <person name="Chan S.K."/>
            <person name="Taylor G.A."/>
            <person name="Palmquist D."/>
            <person name="Jones S.J."/>
            <person name="Bohlmann J."/>
        </authorList>
    </citation>
    <scope>NUCLEOTIDE SEQUENCE</scope>
    <source>
        <tissue evidence="6">Pupae</tissue>
    </source>
</reference>
<dbReference type="EnsemblMetazoa" id="XM_019912897.1">
    <property type="protein sequence ID" value="XP_019768456.1"/>
    <property type="gene ID" value="LOC109543276"/>
</dbReference>
<proteinExistence type="evidence at transcript level"/>
<accession>J3JVN6</accession>
<dbReference type="GO" id="GO:0046872">
    <property type="term" value="F:metal ion binding"/>
    <property type="evidence" value="ECO:0007669"/>
    <property type="project" value="UniProtKB-KW"/>
</dbReference>
<feature type="domain" description="PPM-type phosphatase" evidence="5">
    <location>
        <begin position="99"/>
        <end position="501"/>
    </location>
</feature>
<evidence type="ECO:0000313" key="6">
    <source>
        <dbReference type="EMBL" id="AEE62266.1"/>
    </source>
</evidence>
<organism evidence="6">
    <name type="scientific">Dendroctonus ponderosae</name>
    <name type="common">Mountain pine beetle</name>
    <dbReference type="NCBI Taxonomy" id="77166"/>
    <lineage>
        <taxon>Eukaryota</taxon>
        <taxon>Metazoa</taxon>
        <taxon>Ecdysozoa</taxon>
        <taxon>Arthropoda</taxon>
        <taxon>Hexapoda</taxon>
        <taxon>Insecta</taxon>
        <taxon>Pterygota</taxon>
        <taxon>Neoptera</taxon>
        <taxon>Endopterygota</taxon>
        <taxon>Coleoptera</taxon>
        <taxon>Polyphaga</taxon>
        <taxon>Cucujiformia</taxon>
        <taxon>Curculionidae</taxon>
        <taxon>Scolytinae</taxon>
        <taxon>Dendroctonus</taxon>
    </lineage>
</organism>
<evidence type="ECO:0000313" key="9">
    <source>
        <dbReference type="EnsemblMetazoa" id="XP_019768456.1"/>
    </source>
</evidence>
<dbReference type="PANTHER" id="PTHR13832:SF792">
    <property type="entry name" value="GM14286P"/>
    <property type="match status" value="1"/>
</dbReference>
<dbReference type="Proteomes" id="UP000019118">
    <property type="component" value="Unassembled WGS sequence"/>
</dbReference>
<evidence type="ECO:0000313" key="10">
    <source>
        <dbReference type="Proteomes" id="UP000019118"/>
    </source>
</evidence>
<dbReference type="STRING" id="77166.J3JVN6"/>
<keyword evidence="1" id="KW-0479">Metal-binding</keyword>
<evidence type="ECO:0000256" key="1">
    <source>
        <dbReference type="ARBA" id="ARBA00022723"/>
    </source>
</evidence>
<gene>
    <name evidence="9" type="primary">109543276</name>
    <name evidence="8" type="ORF">D910_11631</name>
    <name evidence="7" type="ORF">YQE_11112</name>
</gene>
<evidence type="ECO:0000313" key="11">
    <source>
        <dbReference type="Proteomes" id="UP000030742"/>
    </source>
</evidence>
<evidence type="ECO:0000256" key="2">
    <source>
        <dbReference type="ARBA" id="ARBA00022801"/>
    </source>
</evidence>
<dbReference type="InterPro" id="IPR001932">
    <property type="entry name" value="PPM-type_phosphatase-like_dom"/>
</dbReference>
<evidence type="ECO:0000259" key="5">
    <source>
        <dbReference type="PROSITE" id="PS51746"/>
    </source>
</evidence>
<dbReference type="PROSITE" id="PS51746">
    <property type="entry name" value="PPM_2"/>
    <property type="match status" value="1"/>
</dbReference>
<dbReference type="OrthoDB" id="420076at2759"/>
<evidence type="ECO:0000256" key="3">
    <source>
        <dbReference type="ARBA" id="ARBA00022912"/>
    </source>
</evidence>
<dbReference type="PROSITE" id="PS01032">
    <property type="entry name" value="PPM_1"/>
    <property type="match status" value="1"/>
</dbReference>